<keyword evidence="3" id="KW-0175">Coiled coil</keyword>
<keyword evidence="1 2" id="KW-0807">Transducer</keyword>
<evidence type="ECO:0000313" key="6">
    <source>
        <dbReference type="EMBL" id="ARQ97396.1"/>
    </source>
</evidence>
<feature type="transmembrane region" description="Helical" evidence="4">
    <location>
        <begin position="246"/>
        <end position="268"/>
    </location>
</feature>
<dbReference type="PANTHER" id="PTHR32089">
    <property type="entry name" value="METHYL-ACCEPTING CHEMOTAXIS PROTEIN MCPB"/>
    <property type="match status" value="1"/>
</dbReference>
<dbReference type="PROSITE" id="PS50111">
    <property type="entry name" value="CHEMOTAXIS_TRANSDUC_2"/>
    <property type="match status" value="1"/>
</dbReference>
<keyword evidence="4" id="KW-0472">Membrane</keyword>
<feature type="transmembrane region" description="Helical" evidence="4">
    <location>
        <begin position="12"/>
        <end position="32"/>
    </location>
</feature>
<feature type="coiled-coil region" evidence="3">
    <location>
        <begin position="378"/>
        <end position="405"/>
    </location>
</feature>
<proteinExistence type="predicted"/>
<evidence type="ECO:0000256" key="4">
    <source>
        <dbReference type="SAM" id="Phobius"/>
    </source>
</evidence>
<dbReference type="RefSeq" id="WP_100590584.1">
    <property type="nucleotide sequence ID" value="NZ_CP015578.1"/>
</dbReference>
<dbReference type="PANTHER" id="PTHR32089:SF112">
    <property type="entry name" value="LYSOZYME-LIKE PROTEIN-RELATED"/>
    <property type="match status" value="1"/>
</dbReference>
<gene>
    <name evidence="6" type="ORF">CLAN_0648</name>
</gene>
<dbReference type="SUPFAM" id="SSF58104">
    <property type="entry name" value="Methyl-accepting chemotaxis protein (MCP) signaling domain"/>
    <property type="match status" value="1"/>
</dbReference>
<dbReference type="EMBL" id="CP015578">
    <property type="protein sequence ID" value="ARQ97396.1"/>
    <property type="molecule type" value="Genomic_DNA"/>
</dbReference>
<dbReference type="AlphaFoldDB" id="A0A1X9SMC2"/>
<organism evidence="6 7">
    <name type="scientific">Campylobacter lanienae NCTC 13004</name>
    <dbReference type="NCBI Taxonomy" id="1031753"/>
    <lineage>
        <taxon>Bacteria</taxon>
        <taxon>Pseudomonadati</taxon>
        <taxon>Campylobacterota</taxon>
        <taxon>Epsilonproteobacteria</taxon>
        <taxon>Campylobacterales</taxon>
        <taxon>Campylobacteraceae</taxon>
        <taxon>Campylobacter</taxon>
    </lineage>
</organism>
<feature type="domain" description="Methyl-accepting transducer" evidence="5">
    <location>
        <begin position="328"/>
        <end position="585"/>
    </location>
</feature>
<dbReference type="Gene3D" id="1.10.287.950">
    <property type="entry name" value="Methyl-accepting chemotaxis protein"/>
    <property type="match status" value="1"/>
</dbReference>
<accession>A0A1X9SMC2</accession>
<evidence type="ECO:0000256" key="3">
    <source>
        <dbReference type="SAM" id="Coils"/>
    </source>
</evidence>
<dbReference type="GeneID" id="46921123"/>
<dbReference type="Pfam" id="PF00015">
    <property type="entry name" value="MCPsignal"/>
    <property type="match status" value="1"/>
</dbReference>
<dbReference type="GO" id="GO:0016020">
    <property type="term" value="C:membrane"/>
    <property type="evidence" value="ECO:0007669"/>
    <property type="project" value="InterPro"/>
</dbReference>
<dbReference type="SMART" id="SM00283">
    <property type="entry name" value="MA"/>
    <property type="match status" value="1"/>
</dbReference>
<dbReference type="Pfam" id="PF19443">
    <property type="entry name" value="DAHL"/>
    <property type="match status" value="1"/>
</dbReference>
<dbReference type="GO" id="GO:0007165">
    <property type="term" value="P:signal transduction"/>
    <property type="evidence" value="ECO:0007669"/>
    <property type="project" value="UniProtKB-KW"/>
</dbReference>
<reference evidence="7" key="1">
    <citation type="journal article" date="2017" name="Genome Biol. Evol.">
        <title>Comparative Genomic Analysis Identifies a Campylobacter Clade Deficient in Selenium Metabolism.</title>
        <authorList>
            <person name="Miller W.G."/>
            <person name="Yee E."/>
            <person name="Lopes B.S."/>
            <person name="Chapman M.H."/>
            <person name="Huynh S."/>
            <person name="Bono J.L."/>
            <person name="Parker C.T."/>
            <person name="Strachan N.J.C."/>
            <person name="Forbes K.J."/>
        </authorList>
    </citation>
    <scope>NUCLEOTIDE SEQUENCE [LARGE SCALE GENOMIC DNA]</scope>
    <source>
        <strain evidence="7">NCTC 13004</strain>
    </source>
</reference>
<dbReference type="InterPro" id="IPR045812">
    <property type="entry name" value="DAHL"/>
</dbReference>
<protein>
    <submittedName>
        <fullName evidence="6">MCP-domain signal transduction protein</fullName>
    </submittedName>
</protein>
<keyword evidence="4" id="KW-0812">Transmembrane</keyword>
<name>A0A1X9SMC2_9BACT</name>
<evidence type="ECO:0000256" key="1">
    <source>
        <dbReference type="ARBA" id="ARBA00023224"/>
    </source>
</evidence>
<evidence type="ECO:0000259" key="5">
    <source>
        <dbReference type="PROSITE" id="PS50111"/>
    </source>
</evidence>
<evidence type="ECO:0000313" key="7">
    <source>
        <dbReference type="Proteomes" id="UP000202031"/>
    </source>
</evidence>
<dbReference type="InterPro" id="IPR004089">
    <property type="entry name" value="MCPsignal_dom"/>
</dbReference>
<sequence>MNNSRKITFLKQFIALTVLVLIFIFILLIFIFNNYRSALKNKEITMATQHLQIYDLQIDHVFKTRFNFINYDQSVINSNKFRETLKYLATLDVDANMLSSISKSFEDKQIQLERFKSANSIAINSKAYLFTLSHDIDKLVVANPTPENLALLEAMDQILAIVSTQNILAKDVLDTLNELVKKVDQARLDDSELLNLFKKHYSMMLSQISVMQDNSTLYLNQELNKKLTKFETIIANQIEENNKNQLYISIIVFGVTLLIFALFIYLTLVKVVIPTKNLESLSSNLASNRANLNSRLKIDPKSELATSAGYINKFIQIVQNSVLEAIDSANSSHKNSISLQQNAHKLKENSLHQHEQVASVQKLTILLNDTINLNKQLANDATANMQDLKNLMNTVENTLLELIKLIEVSSQQENEVVTNMDQLVQSADTIYSVTNSIKDIADQTNLLALNAAIEAARAGEHGRGFAVVADEVRALAEKTSKSLGDINIIVQTIVQQVNNNKSLMDDIHLSMGNTSSKAADLKNEIVHSINKLDSGIKSTKTVEEKSNDAKDRMAMLNNNIDKVSTAATQLTELATQIESSSDEILDSATKLNNKLSSFK</sequence>
<dbReference type="Proteomes" id="UP000202031">
    <property type="component" value="Chromosome"/>
</dbReference>
<dbReference type="KEGG" id="clx:CLAN_0648"/>
<keyword evidence="4" id="KW-1133">Transmembrane helix</keyword>
<evidence type="ECO:0000256" key="2">
    <source>
        <dbReference type="PROSITE-ProRule" id="PRU00284"/>
    </source>
</evidence>
<reference evidence="7" key="2">
    <citation type="journal article" date="2017" name="Genome Biol. Evol.">
        <title>Comparative genomic analysis identifies a Campylobacter clade deficient in selenium metabolism.</title>
        <authorList>
            <person name="Miller W.G."/>
            <person name="Yee E."/>
            <person name="Lopes B.S."/>
            <person name="Chapman M.H."/>
            <person name="Huynh S."/>
            <person name="Bono J.L."/>
            <person name="Parker C.T."/>
            <person name="Strachan N.J.C."/>
            <person name="Forbes K.J."/>
        </authorList>
    </citation>
    <scope>NUCLEOTIDE SEQUENCE [LARGE SCALE GENOMIC DNA]</scope>
    <source>
        <strain evidence="7">NCTC 13004</strain>
    </source>
</reference>